<dbReference type="PRINTS" id="PR00085">
    <property type="entry name" value="THFDHDRGNASE"/>
</dbReference>
<gene>
    <name evidence="11 14" type="primary">folD</name>
    <name evidence="14" type="ORF">J9B83_09065</name>
</gene>
<evidence type="ECO:0000256" key="6">
    <source>
        <dbReference type="ARBA" id="ARBA00022857"/>
    </source>
</evidence>
<keyword evidence="10 11" id="KW-0511">Multifunctional enzyme</keyword>
<dbReference type="InterPro" id="IPR020630">
    <property type="entry name" value="THF_DH/CycHdrlase_cat_dom"/>
</dbReference>
<dbReference type="PANTHER" id="PTHR48099:SF5">
    <property type="entry name" value="C-1-TETRAHYDROFOLATE SYNTHASE, CYTOPLASMIC"/>
    <property type="match status" value="1"/>
</dbReference>
<protein>
    <recommendedName>
        <fullName evidence="11">Bifunctional protein FolD</fullName>
    </recommendedName>
    <domain>
        <recommendedName>
            <fullName evidence="11">Methylenetetrahydrofolate dehydrogenase</fullName>
            <ecNumber evidence="11">1.5.1.5</ecNumber>
        </recommendedName>
    </domain>
    <domain>
        <recommendedName>
            <fullName evidence="11">Methenyltetrahydrofolate cyclohydrolase</fullName>
            <ecNumber evidence="11">3.5.4.9</ecNumber>
        </recommendedName>
    </domain>
</protein>
<keyword evidence="9 11" id="KW-0486">Methionine biosynthesis</keyword>
<evidence type="ECO:0000256" key="10">
    <source>
        <dbReference type="ARBA" id="ARBA00023268"/>
    </source>
</evidence>
<evidence type="ECO:0000256" key="2">
    <source>
        <dbReference type="ARBA" id="ARBA00022563"/>
    </source>
</evidence>
<dbReference type="Pfam" id="PF02882">
    <property type="entry name" value="THF_DHG_CYH_C"/>
    <property type="match status" value="1"/>
</dbReference>
<dbReference type="GO" id="GO:0004477">
    <property type="term" value="F:methenyltetrahydrofolate cyclohydrolase activity"/>
    <property type="evidence" value="ECO:0007669"/>
    <property type="project" value="UniProtKB-EC"/>
</dbReference>
<dbReference type="InterPro" id="IPR046346">
    <property type="entry name" value="Aminoacid_DH-like_N_sf"/>
</dbReference>
<evidence type="ECO:0000256" key="5">
    <source>
        <dbReference type="ARBA" id="ARBA00022801"/>
    </source>
</evidence>
<sequence length="280" mass="29690">MTALVLDGKLCAKDTENRLEVQVTELKARTGRTPILATILVGADPASATYVKMKGNACRRVGMDSMAIELSETTTTEELLAKINELNDNPDVHGILLQHPVPAQIDERLCFDAIAAHKDVDGVTCLGFGRMAMQEPAYGAATPAGIMRLLEAYDVALEGKHVVVVGRSPILGKPMAMMMLNANATVTICHSRTQNLSELVKQADVIVGAVGKPEFIKAEWIKDGAVVVDAGYHPGGVGDIELAPLVDRVAAYTPVPGGVGPMTINTLILQTVESGLKQLA</sequence>
<dbReference type="GO" id="GO:0004488">
    <property type="term" value="F:methylenetetrahydrofolate dehydrogenase (NADP+) activity"/>
    <property type="evidence" value="ECO:0007669"/>
    <property type="project" value="UniProtKB-EC"/>
</dbReference>
<organism evidence="14 15">
    <name type="scientific">Marinomonas vulgaris</name>
    <dbReference type="NCBI Taxonomy" id="2823372"/>
    <lineage>
        <taxon>Bacteria</taxon>
        <taxon>Pseudomonadati</taxon>
        <taxon>Pseudomonadota</taxon>
        <taxon>Gammaproteobacteria</taxon>
        <taxon>Oceanospirillales</taxon>
        <taxon>Oceanospirillaceae</taxon>
        <taxon>Marinomonas</taxon>
    </lineage>
</organism>
<comment type="similarity">
    <text evidence="11">Belongs to the tetrahydrofolate dehydrogenase/cyclohydrolase family.</text>
</comment>
<evidence type="ECO:0000313" key="15">
    <source>
        <dbReference type="Proteomes" id="UP000679722"/>
    </source>
</evidence>
<comment type="caution">
    <text evidence="14">The sequence shown here is derived from an EMBL/GenBank/DDBJ whole genome shotgun (WGS) entry which is preliminary data.</text>
</comment>
<dbReference type="Proteomes" id="UP000679722">
    <property type="component" value="Unassembled WGS sequence"/>
</dbReference>
<keyword evidence="2 11" id="KW-0554">One-carbon metabolism</keyword>
<evidence type="ECO:0000256" key="7">
    <source>
        <dbReference type="ARBA" id="ARBA00023002"/>
    </source>
</evidence>
<keyword evidence="6 11" id="KW-0521">NADP</keyword>
<comment type="subunit">
    <text evidence="11">Homodimer.</text>
</comment>
<evidence type="ECO:0000256" key="9">
    <source>
        <dbReference type="ARBA" id="ARBA00023167"/>
    </source>
</evidence>
<proteinExistence type="inferred from homology"/>
<comment type="pathway">
    <text evidence="1 11">One-carbon metabolism; tetrahydrofolate interconversion.</text>
</comment>
<dbReference type="Gene3D" id="3.40.50.720">
    <property type="entry name" value="NAD(P)-binding Rossmann-like Domain"/>
    <property type="match status" value="1"/>
</dbReference>
<feature type="domain" description="Tetrahydrofolate dehydrogenase/cyclohydrolase NAD(P)-binding" evidence="13">
    <location>
        <begin position="141"/>
        <end position="275"/>
    </location>
</feature>
<dbReference type="SUPFAM" id="SSF53223">
    <property type="entry name" value="Aminoacid dehydrogenase-like, N-terminal domain"/>
    <property type="match status" value="1"/>
</dbReference>
<dbReference type="NCBIfam" id="NF010788">
    <property type="entry name" value="PRK14192.1"/>
    <property type="match status" value="1"/>
</dbReference>
<dbReference type="EC" id="3.5.4.9" evidence="11"/>
<keyword evidence="8 11" id="KW-0368">Histidine biosynthesis</keyword>
<evidence type="ECO:0000256" key="4">
    <source>
        <dbReference type="ARBA" id="ARBA00022755"/>
    </source>
</evidence>
<dbReference type="Pfam" id="PF00763">
    <property type="entry name" value="THF_DHG_CYH"/>
    <property type="match status" value="1"/>
</dbReference>
<comment type="caution">
    <text evidence="11">Lacks conserved residue(s) required for the propagation of feature annotation.</text>
</comment>
<evidence type="ECO:0000259" key="13">
    <source>
        <dbReference type="Pfam" id="PF02882"/>
    </source>
</evidence>
<dbReference type="PROSITE" id="PS00767">
    <property type="entry name" value="THF_DHG_CYH_2"/>
    <property type="match status" value="1"/>
</dbReference>
<accession>A0ABS5HCI9</accession>
<evidence type="ECO:0000256" key="1">
    <source>
        <dbReference type="ARBA" id="ARBA00004777"/>
    </source>
</evidence>
<dbReference type="RefSeq" id="WP_211536443.1">
    <property type="nucleotide sequence ID" value="NZ_JAGSSV010000009.1"/>
</dbReference>
<feature type="binding site" evidence="11">
    <location>
        <begin position="166"/>
        <end position="168"/>
    </location>
    <ligand>
        <name>NADP(+)</name>
        <dbReference type="ChEBI" id="CHEBI:58349"/>
    </ligand>
</feature>
<keyword evidence="3 11" id="KW-0028">Amino-acid biosynthesis</keyword>
<evidence type="ECO:0000256" key="3">
    <source>
        <dbReference type="ARBA" id="ARBA00022605"/>
    </source>
</evidence>
<keyword evidence="7 11" id="KW-0560">Oxidoreductase</keyword>
<dbReference type="CDD" id="cd01080">
    <property type="entry name" value="NAD_bind_m-THF_DH_Cyclohyd"/>
    <property type="match status" value="1"/>
</dbReference>
<dbReference type="HAMAP" id="MF_01576">
    <property type="entry name" value="THF_DHG_CYH"/>
    <property type="match status" value="1"/>
</dbReference>
<dbReference type="EC" id="1.5.1.5" evidence="11"/>
<dbReference type="InterPro" id="IPR020867">
    <property type="entry name" value="THF_DH/CycHdrlase_CS"/>
</dbReference>
<dbReference type="Gene3D" id="3.40.50.10860">
    <property type="entry name" value="Leucine Dehydrogenase, chain A, domain 1"/>
    <property type="match status" value="1"/>
</dbReference>
<keyword evidence="4 11" id="KW-0658">Purine biosynthesis</keyword>
<comment type="catalytic activity">
    <reaction evidence="11">
        <text>(6R)-5,10-methenyltetrahydrofolate + H2O = (6R)-10-formyltetrahydrofolate + H(+)</text>
        <dbReference type="Rhea" id="RHEA:23700"/>
        <dbReference type="ChEBI" id="CHEBI:15377"/>
        <dbReference type="ChEBI" id="CHEBI:15378"/>
        <dbReference type="ChEBI" id="CHEBI:57455"/>
        <dbReference type="ChEBI" id="CHEBI:195366"/>
        <dbReference type="EC" id="3.5.4.9"/>
    </reaction>
</comment>
<dbReference type="InterPro" id="IPR036291">
    <property type="entry name" value="NAD(P)-bd_dom_sf"/>
</dbReference>
<evidence type="ECO:0000313" key="14">
    <source>
        <dbReference type="EMBL" id="MBR7889098.1"/>
    </source>
</evidence>
<comment type="function">
    <text evidence="11">Catalyzes the oxidation of 5,10-methylenetetrahydrofolate to 5,10-methenyltetrahydrofolate and then the hydrolysis of 5,10-methenyltetrahydrofolate to 10-formyltetrahydrofolate.</text>
</comment>
<keyword evidence="15" id="KW-1185">Reference proteome</keyword>
<evidence type="ECO:0000256" key="11">
    <source>
        <dbReference type="HAMAP-Rule" id="MF_01576"/>
    </source>
</evidence>
<reference evidence="15" key="1">
    <citation type="submission" date="2023-07" db="EMBL/GenBank/DDBJ databases">
        <title>Marinomonas vulgaris A79, complete genome.</title>
        <authorList>
            <person name="Ying J.-J."/>
        </authorList>
    </citation>
    <scope>NUCLEOTIDE SEQUENCE [LARGE SCALE GENOMIC DNA]</scope>
    <source>
        <strain evidence="15">A79</strain>
    </source>
</reference>
<comment type="catalytic activity">
    <reaction evidence="11">
        <text>(6R)-5,10-methylene-5,6,7,8-tetrahydrofolate + NADP(+) = (6R)-5,10-methenyltetrahydrofolate + NADPH</text>
        <dbReference type="Rhea" id="RHEA:22812"/>
        <dbReference type="ChEBI" id="CHEBI:15636"/>
        <dbReference type="ChEBI" id="CHEBI:57455"/>
        <dbReference type="ChEBI" id="CHEBI:57783"/>
        <dbReference type="ChEBI" id="CHEBI:58349"/>
        <dbReference type="EC" id="1.5.1.5"/>
    </reaction>
</comment>
<dbReference type="InterPro" id="IPR020631">
    <property type="entry name" value="THF_DH/CycHdrlase_NAD-bd_dom"/>
</dbReference>
<evidence type="ECO:0000256" key="8">
    <source>
        <dbReference type="ARBA" id="ARBA00023102"/>
    </source>
</evidence>
<name>A0ABS5HCI9_9GAMM</name>
<dbReference type="SUPFAM" id="SSF51735">
    <property type="entry name" value="NAD(P)-binding Rossmann-fold domains"/>
    <property type="match status" value="1"/>
</dbReference>
<feature type="domain" description="Tetrahydrofolate dehydrogenase/cyclohydrolase catalytic" evidence="12">
    <location>
        <begin position="6"/>
        <end position="121"/>
    </location>
</feature>
<dbReference type="PANTHER" id="PTHR48099">
    <property type="entry name" value="C-1-TETRAHYDROFOLATE SYNTHASE, CYTOPLASMIC-RELATED"/>
    <property type="match status" value="1"/>
</dbReference>
<evidence type="ECO:0000259" key="12">
    <source>
        <dbReference type="Pfam" id="PF00763"/>
    </source>
</evidence>
<keyword evidence="5 11" id="KW-0378">Hydrolase</keyword>
<dbReference type="InterPro" id="IPR000672">
    <property type="entry name" value="THF_DH/CycHdrlase"/>
</dbReference>
<dbReference type="EMBL" id="JAGSSV010000009">
    <property type="protein sequence ID" value="MBR7889098.1"/>
    <property type="molecule type" value="Genomic_DNA"/>
</dbReference>